<evidence type="ECO:0000256" key="3">
    <source>
        <dbReference type="SAM" id="MobiDB-lite"/>
    </source>
</evidence>
<gene>
    <name evidence="5" type="ORF">JW613_21300</name>
</gene>
<dbReference type="PRINTS" id="PR00038">
    <property type="entry name" value="HTHLUXR"/>
</dbReference>
<proteinExistence type="predicted"/>
<reference evidence="5 6" key="1">
    <citation type="submission" date="2021-02" db="EMBL/GenBank/DDBJ databases">
        <title>Streptomyces spirodelae sp. nov., isolated from duckweed.</title>
        <authorList>
            <person name="Saimee Y."/>
            <person name="Duangmal K."/>
        </authorList>
    </citation>
    <scope>NUCLEOTIDE SEQUENCE [LARGE SCALE GENOMIC DNA]</scope>
    <source>
        <strain evidence="5 6">DSM 42105</strain>
    </source>
</reference>
<dbReference type="Pfam" id="PF00196">
    <property type="entry name" value="GerE"/>
    <property type="match status" value="1"/>
</dbReference>
<evidence type="ECO:0000313" key="5">
    <source>
        <dbReference type="EMBL" id="MBO8200826.1"/>
    </source>
</evidence>
<keyword evidence="1" id="KW-0547">Nucleotide-binding</keyword>
<dbReference type="SUPFAM" id="SSF52540">
    <property type="entry name" value="P-loop containing nucleoside triphosphate hydrolases"/>
    <property type="match status" value="1"/>
</dbReference>
<evidence type="ECO:0000313" key="6">
    <source>
        <dbReference type="Proteomes" id="UP000721954"/>
    </source>
</evidence>
<organism evidence="5 6">
    <name type="scientific">Streptomyces smyrnaeus</name>
    <dbReference type="NCBI Taxonomy" id="1387713"/>
    <lineage>
        <taxon>Bacteria</taxon>
        <taxon>Bacillati</taxon>
        <taxon>Actinomycetota</taxon>
        <taxon>Actinomycetes</taxon>
        <taxon>Kitasatosporales</taxon>
        <taxon>Streptomycetaceae</taxon>
        <taxon>Streptomyces</taxon>
    </lineage>
</organism>
<feature type="compositionally biased region" description="Polar residues" evidence="3">
    <location>
        <begin position="971"/>
        <end position="981"/>
    </location>
</feature>
<comment type="caution">
    <text evidence="5">The sequence shown here is derived from an EMBL/GenBank/DDBJ whole genome shotgun (WGS) entry which is preliminary data.</text>
</comment>
<keyword evidence="2" id="KW-0067">ATP-binding</keyword>
<dbReference type="Pfam" id="PF13191">
    <property type="entry name" value="AAA_16"/>
    <property type="match status" value="1"/>
</dbReference>
<keyword evidence="6" id="KW-1185">Reference proteome</keyword>
<dbReference type="Gene3D" id="1.10.10.10">
    <property type="entry name" value="Winged helix-like DNA-binding domain superfamily/Winged helix DNA-binding domain"/>
    <property type="match status" value="1"/>
</dbReference>
<dbReference type="Gene3D" id="3.40.50.300">
    <property type="entry name" value="P-loop containing nucleotide triphosphate hydrolases"/>
    <property type="match status" value="1"/>
</dbReference>
<evidence type="ECO:0000259" key="4">
    <source>
        <dbReference type="PROSITE" id="PS50043"/>
    </source>
</evidence>
<dbReference type="PANTHER" id="PTHR16305:SF35">
    <property type="entry name" value="TRANSCRIPTIONAL ACTIVATOR DOMAIN"/>
    <property type="match status" value="1"/>
</dbReference>
<dbReference type="InterPro" id="IPR016032">
    <property type="entry name" value="Sig_transdc_resp-reg_C-effctor"/>
</dbReference>
<dbReference type="PANTHER" id="PTHR16305">
    <property type="entry name" value="TESTICULAR SOLUBLE ADENYLYL CYCLASE"/>
    <property type="match status" value="1"/>
</dbReference>
<dbReference type="InterPro" id="IPR000792">
    <property type="entry name" value="Tscrpt_reg_LuxR_C"/>
</dbReference>
<dbReference type="Proteomes" id="UP000721954">
    <property type="component" value="Unassembled WGS sequence"/>
</dbReference>
<dbReference type="InterPro" id="IPR036388">
    <property type="entry name" value="WH-like_DNA-bd_sf"/>
</dbReference>
<feature type="domain" description="HTH luxR-type" evidence="4">
    <location>
        <begin position="882"/>
        <end position="947"/>
    </location>
</feature>
<name>A0ABS3Y0H0_9ACTN</name>
<dbReference type="CDD" id="cd06170">
    <property type="entry name" value="LuxR_C_like"/>
    <property type="match status" value="1"/>
</dbReference>
<dbReference type="SUPFAM" id="SSF48452">
    <property type="entry name" value="TPR-like"/>
    <property type="match status" value="2"/>
</dbReference>
<dbReference type="EMBL" id="JAFFZM010000013">
    <property type="protein sequence ID" value="MBO8200826.1"/>
    <property type="molecule type" value="Genomic_DNA"/>
</dbReference>
<accession>A0ABS3Y0H0</accession>
<feature type="region of interest" description="Disordered" evidence="3">
    <location>
        <begin position="950"/>
        <end position="981"/>
    </location>
</feature>
<dbReference type="PROSITE" id="PS50043">
    <property type="entry name" value="HTH_LUXR_2"/>
    <property type="match status" value="1"/>
</dbReference>
<protein>
    <submittedName>
        <fullName evidence="5">AAA family ATPase</fullName>
    </submittedName>
</protein>
<evidence type="ECO:0000256" key="1">
    <source>
        <dbReference type="ARBA" id="ARBA00022741"/>
    </source>
</evidence>
<dbReference type="SMART" id="SM00421">
    <property type="entry name" value="HTH_LUXR"/>
    <property type="match status" value="1"/>
</dbReference>
<dbReference type="InterPro" id="IPR011990">
    <property type="entry name" value="TPR-like_helical_dom_sf"/>
</dbReference>
<dbReference type="SUPFAM" id="SSF46894">
    <property type="entry name" value="C-terminal effector domain of the bipartite response regulators"/>
    <property type="match status" value="1"/>
</dbReference>
<dbReference type="InterPro" id="IPR027417">
    <property type="entry name" value="P-loop_NTPase"/>
</dbReference>
<sequence length="981" mass="105499">MIGLLGRRALWSARYGGGRGRRIRHLPVVDQGVCGRLKYDRRVLHGRGEEISVIDRLLADCRTGRSGCLTITGEPGVGKTALLEYAASAAEGLRVMRSTGIESEAHLPFAGLHLLLRPALDRIDALPAPQARALRGAFGLAPAEPGDRMLVGIALLSLLAEFADQGPLLCLVDDAQWLDRASVEALLFAARRLDAEGIALIVAARTGFAAPGLAQLPLTGLDAPAAAELLAEHAAALSPVDRYRVLAEAQGNPLALLELPAALAADPTVLAGQALPMTGTVQAAFLDQVRRLPEPSRHLLLVAAAEDTGDRDVVLRAAADLGCRPTDLVPAEEADLLRVDNSTVRFRHPLVRSAVYQAAPISLRLVVHTALAEVLDQPEDADRRAWHRAVVATGPDAQVAAELESTAQRAAARSGYAAAAAAYERAAQLTSPGPDHARRLVLAAEAAAEEGDVERMAELARRGAAHADDLALTVRANRIRAAAAFHHGSLRTACRLLAEAAALTRDDDPSLAAHMMLDAVHAAWYLGEREIAETADQLDALPLPPEDPLTHVAHLLTWVVRSAIGQGDRRPQNLTRLIAAARRTGFGGPHDTILVGATSLQAAGHDTEAHQVAGELLARCRTLGQLGRTAPVLACLARASTFLSRHSDAWDEATQALQLARELRHRQWIAETTGILAYLAAVSGDAQDCHAFADEALTAPEPGVTAPGTPWAHWALALLELGHSRWEAALNRLATLHAGPVRHQLPGLRSIPDLIEAAVRLGRPADAREPLARLDDWARQTEQPWIDAHVHRCRALLAPEADAEELYRAALRLHPDDRQFERARTALLYGEWLRRMRRKSDARGQLRDAHETFRRLGATPWAQRARAELDATGEVAPRPEAADGALAVLTPQEGKIIRLAARGLSNRDIAAQLFLSPRTVGYHLYKAFPKLGVTARAELAALDLLDTVEHRPHPGAVPPSSAPSQERAHQQARSPNLTKHH</sequence>
<dbReference type="Gene3D" id="1.25.40.10">
    <property type="entry name" value="Tetratricopeptide repeat domain"/>
    <property type="match status" value="1"/>
</dbReference>
<dbReference type="InterPro" id="IPR041664">
    <property type="entry name" value="AAA_16"/>
</dbReference>
<evidence type="ECO:0000256" key="2">
    <source>
        <dbReference type="ARBA" id="ARBA00022840"/>
    </source>
</evidence>